<evidence type="ECO:0000256" key="1">
    <source>
        <dbReference type="SAM" id="Coils"/>
    </source>
</evidence>
<dbReference type="InterPro" id="IPR027417">
    <property type="entry name" value="P-loop_NTPase"/>
</dbReference>
<reference evidence="2 3" key="1">
    <citation type="submission" date="2020-09" db="EMBL/GenBank/DDBJ databases">
        <title>Genomic characterization of a novel Parvarchaeota family in acid mine drainage sediments.</title>
        <authorList>
            <person name="Luo Z.-H."/>
        </authorList>
    </citation>
    <scope>NUCLEOTIDE SEQUENCE [LARGE SCALE GENOMIC DNA]</scope>
    <source>
        <strain evidence="2">TL1-5_bins.178</strain>
    </source>
</reference>
<gene>
    <name evidence="2" type="ORF">IHE50_01205</name>
</gene>
<protein>
    <submittedName>
        <fullName evidence="2">AAA family ATPase</fullName>
    </submittedName>
</protein>
<dbReference type="EMBL" id="JADFAQ010000018">
    <property type="protein sequence ID" value="MBE5728018.1"/>
    <property type="molecule type" value="Genomic_DNA"/>
</dbReference>
<feature type="coiled-coil region" evidence="1">
    <location>
        <begin position="308"/>
        <end position="335"/>
    </location>
</feature>
<dbReference type="Gene3D" id="3.40.50.450">
    <property type="match status" value="1"/>
</dbReference>
<proteinExistence type="predicted"/>
<keyword evidence="1" id="KW-0175">Coiled coil</keyword>
<evidence type="ECO:0000313" key="3">
    <source>
        <dbReference type="Proteomes" id="UP000763484"/>
    </source>
</evidence>
<dbReference type="Proteomes" id="UP000763484">
    <property type="component" value="Unassembled WGS sequence"/>
</dbReference>
<comment type="caution">
    <text evidence="2">The sequence shown here is derived from an EMBL/GenBank/DDBJ whole genome shotgun (WGS) entry which is preliminary data.</text>
</comment>
<organism evidence="2 3">
    <name type="scientific">Candidatus Acidifodinimicrobium mancum</name>
    <dbReference type="NCBI Taxonomy" id="2898728"/>
    <lineage>
        <taxon>Archaea</taxon>
        <taxon>Candidatus Parvarchaeota</taxon>
        <taxon>Candidatus Acidifodinimicrobiaceae</taxon>
        <taxon>Candidatus Acidifodinimicrobium</taxon>
    </lineage>
</organism>
<evidence type="ECO:0000313" key="2">
    <source>
        <dbReference type="EMBL" id="MBE5728018.1"/>
    </source>
</evidence>
<dbReference type="Pfam" id="PF13207">
    <property type="entry name" value="AAA_17"/>
    <property type="match status" value="1"/>
</dbReference>
<dbReference type="Gene3D" id="3.40.50.300">
    <property type="entry name" value="P-loop containing nucleotide triphosphate hydrolases"/>
    <property type="match status" value="1"/>
</dbReference>
<dbReference type="AlphaFoldDB" id="A0A8T3V0S5"/>
<sequence length="335" mass="39348">MIIFSSAVAGSDRIKLENRTINLAKRDGKRLEIINLIDEMVKVANKTNPYIDSRNLPNQDIENIRILKDSALQNIREEINKNPGKDYIIDGHMSFWWKDGPLSLISTKDIKVLNPDFFITVVNDPKSVNDTLHKKKSWEDKSVDEYQIALWSELEIYTADLVGNSVGKKNYIIGAKEDPRTLFELMYKNYKPKAYISYSMEHRKSSYKNLNRFIERIRKYLIVFDPKSVDIDAYKTDGNVMMKNMVFNQTVRRDFHFVDQSDITIIYMSDLVYSSGVDGERMHAHYSGKKVLLYFPFERYSPFTPYFVDKMYNSEEELIEEIKRLAKRYKEKGKT</sequence>
<accession>A0A8T3V0S5</accession>
<name>A0A8T3V0S5_9ARCH</name>